<name>A0A2N3U7Q9_9BACT</name>
<protein>
    <submittedName>
        <fullName evidence="7">Heparinase II/III-like protein</fullName>
    </submittedName>
</protein>
<dbReference type="RefSeq" id="WP_180336407.1">
    <property type="nucleotide sequence ID" value="NZ_PJMU01000003.1"/>
</dbReference>
<dbReference type="Gene3D" id="1.50.10.100">
    <property type="entry name" value="Chondroitin AC/alginate lyase"/>
    <property type="match status" value="1"/>
</dbReference>
<keyword evidence="3" id="KW-0574">Periplasm</keyword>
<evidence type="ECO:0000259" key="5">
    <source>
        <dbReference type="Pfam" id="PF07940"/>
    </source>
</evidence>
<dbReference type="InterPro" id="IPR012480">
    <property type="entry name" value="Hepar_II_III_C"/>
</dbReference>
<keyword evidence="8" id="KW-1185">Reference proteome</keyword>
<feature type="domain" description="Heparin-sulfate lyase N-terminal" evidence="6">
    <location>
        <begin position="156"/>
        <end position="286"/>
    </location>
</feature>
<dbReference type="InterPro" id="IPR031680">
    <property type="entry name" value="Hepar_II_III_N"/>
</dbReference>
<gene>
    <name evidence="7" type="ORF">BD749_2620</name>
</gene>
<sequence>MKKLSLYYNTIRYLKIKQLVYQVTYRLRKAKPLYAYIQEKDPAHLKQLNFSDYLSSFTYATPDGSFNFINQEVHFGENIDWSYSENGKLWNYNLQYANYLLQEEIPLAIRLQWIRSLYESLNKSEISLEPYPASIRIMNLIRLICRHKLNEEDLLVSLRAELNFLSGRVEYHLLANHVLENSFALLMGGAFFEEPNWLTTGQSILLDEMDEQILEDGAHYELSPMYHQIILHRLLELVDWYQSYDGQNEAFLEILKSKASKMLSWLAKITFKNNQIPCLNDSAPNITYDTESLRNYALFLNIESDTPRPLSSSGYRKYEFGDYECLVDMANIGPSYQAGHGHADALSFILHYKQVPLFVEAGTSTYQAGPIRSYERSTFAHNTVVIDNADQSDVWGSFRLGDRAITSINSETKNSIEGEHDGYEKRYAIKHNRKFSFDRSTITIQDRLVGKKASEAIALIHLHPAVTFKVESSRIHLDTIGTISFKNALRIETAPYQFASAFNTYQKATVFKIHFKNVLDTVIEFE</sequence>
<evidence type="ECO:0000313" key="7">
    <source>
        <dbReference type="EMBL" id="PKV62790.1"/>
    </source>
</evidence>
<keyword evidence="4" id="KW-0456">Lyase</keyword>
<evidence type="ECO:0000256" key="4">
    <source>
        <dbReference type="ARBA" id="ARBA00023239"/>
    </source>
</evidence>
<dbReference type="GO" id="GO:0042597">
    <property type="term" value="C:periplasmic space"/>
    <property type="evidence" value="ECO:0007669"/>
    <property type="project" value="UniProtKB-SubCell"/>
</dbReference>
<dbReference type="Pfam" id="PF16889">
    <property type="entry name" value="Hepar_II_III_N"/>
    <property type="match status" value="1"/>
</dbReference>
<dbReference type="GO" id="GO:0016829">
    <property type="term" value="F:lyase activity"/>
    <property type="evidence" value="ECO:0007669"/>
    <property type="project" value="UniProtKB-KW"/>
</dbReference>
<feature type="domain" description="Heparinase II/III-like C-terminal" evidence="5">
    <location>
        <begin position="309"/>
        <end position="508"/>
    </location>
</feature>
<dbReference type="PANTHER" id="PTHR39210">
    <property type="entry name" value="HEPARIN-SULFATE LYASE"/>
    <property type="match status" value="1"/>
</dbReference>
<organism evidence="7 8">
    <name type="scientific">Pontibacter ramchanderi</name>
    <dbReference type="NCBI Taxonomy" id="1179743"/>
    <lineage>
        <taxon>Bacteria</taxon>
        <taxon>Pseudomonadati</taxon>
        <taxon>Bacteroidota</taxon>
        <taxon>Cytophagia</taxon>
        <taxon>Cytophagales</taxon>
        <taxon>Hymenobacteraceae</taxon>
        <taxon>Pontibacter</taxon>
    </lineage>
</organism>
<evidence type="ECO:0000256" key="2">
    <source>
        <dbReference type="ARBA" id="ARBA00022729"/>
    </source>
</evidence>
<dbReference type="EMBL" id="PJMU01000003">
    <property type="protein sequence ID" value="PKV62790.1"/>
    <property type="molecule type" value="Genomic_DNA"/>
</dbReference>
<keyword evidence="2" id="KW-0732">Signal</keyword>
<dbReference type="Pfam" id="PF07940">
    <property type="entry name" value="Hepar_II_III_C"/>
    <property type="match status" value="1"/>
</dbReference>
<accession>A0A2N3U7Q9</accession>
<dbReference type="Gene3D" id="2.70.98.70">
    <property type="match status" value="1"/>
</dbReference>
<proteinExistence type="predicted"/>
<evidence type="ECO:0000259" key="6">
    <source>
        <dbReference type="Pfam" id="PF16889"/>
    </source>
</evidence>
<dbReference type="InterPro" id="IPR008929">
    <property type="entry name" value="Chondroitin_lyas"/>
</dbReference>
<evidence type="ECO:0000256" key="1">
    <source>
        <dbReference type="ARBA" id="ARBA00004418"/>
    </source>
</evidence>
<comment type="subcellular location">
    <subcellularLocation>
        <location evidence="1">Periplasm</location>
    </subcellularLocation>
</comment>
<comment type="caution">
    <text evidence="7">The sequence shown here is derived from an EMBL/GenBank/DDBJ whole genome shotgun (WGS) entry which is preliminary data.</text>
</comment>
<reference evidence="7 8" key="1">
    <citation type="submission" date="2017-12" db="EMBL/GenBank/DDBJ databases">
        <title>Genomic Encyclopedia of Type Strains, Phase III (KMG-III): the genomes of soil and plant-associated and newly described type strains.</title>
        <authorList>
            <person name="Whitman W."/>
        </authorList>
    </citation>
    <scope>NUCLEOTIDE SEQUENCE [LARGE SCALE GENOMIC DNA]</scope>
    <source>
        <strain evidence="7 8">LP43</strain>
    </source>
</reference>
<dbReference type="Proteomes" id="UP000233782">
    <property type="component" value="Unassembled WGS sequence"/>
</dbReference>
<evidence type="ECO:0000313" key="8">
    <source>
        <dbReference type="Proteomes" id="UP000233782"/>
    </source>
</evidence>
<dbReference type="PANTHER" id="PTHR39210:SF1">
    <property type="entry name" value="HEPARIN-SULFATE LYASE"/>
    <property type="match status" value="1"/>
</dbReference>
<evidence type="ECO:0000256" key="3">
    <source>
        <dbReference type="ARBA" id="ARBA00022764"/>
    </source>
</evidence>
<dbReference type="SUPFAM" id="SSF48230">
    <property type="entry name" value="Chondroitin AC/alginate lyase"/>
    <property type="match status" value="1"/>
</dbReference>
<dbReference type="AlphaFoldDB" id="A0A2N3U7Q9"/>